<feature type="compositionally biased region" description="Polar residues" evidence="1">
    <location>
        <begin position="29"/>
        <end position="40"/>
    </location>
</feature>
<feature type="compositionally biased region" description="Low complexity" evidence="1">
    <location>
        <begin position="41"/>
        <end position="53"/>
    </location>
</feature>
<sequence length="184" mass="19323">MISNDPEFAAAAQRLRETFAARNGRTPVNPCTSQNNPFTCSNGSSGLSNSSVSDRQHIGSESRRGSTSSVGSASSVGSDGGDASNFDKALAVAKLFFEKSWSLLPIVGVVVAAKLIFDKARGRCSDPSWEKRFCLSMLGGLGVIALVAAAALCILIVSSLFYLLGRGVANMIQCCATKQHKTID</sequence>
<feature type="transmembrane region" description="Helical" evidence="2">
    <location>
        <begin position="138"/>
        <end position="164"/>
    </location>
</feature>
<evidence type="ECO:0000313" key="4">
    <source>
        <dbReference type="Proteomes" id="UP000512184"/>
    </source>
</evidence>
<reference evidence="3" key="1">
    <citation type="submission" date="2019-01" db="EMBL/GenBank/DDBJ databases">
        <title>Whole genome sequencing and annotation enables comparative genome analysis that reveals unique features of the Chlamydia suis R19 Genome.</title>
        <authorList>
            <person name="Dimond Z.E."/>
        </authorList>
    </citation>
    <scope>NUCLEOTIDE SEQUENCE [LARGE SCALE GENOMIC DNA]</scope>
    <source>
        <strain evidence="3">R19</strain>
    </source>
</reference>
<protein>
    <submittedName>
        <fullName evidence="3">Inclusion membrane protein-42</fullName>
    </submittedName>
</protein>
<evidence type="ECO:0000313" key="3">
    <source>
        <dbReference type="EMBL" id="QHP83492.1"/>
    </source>
</evidence>
<feature type="compositionally biased region" description="Low complexity" evidence="1">
    <location>
        <begin position="65"/>
        <end position="81"/>
    </location>
</feature>
<feature type="region of interest" description="Disordered" evidence="1">
    <location>
        <begin position="21"/>
        <end position="81"/>
    </location>
</feature>
<evidence type="ECO:0000256" key="2">
    <source>
        <dbReference type="SAM" id="Phobius"/>
    </source>
</evidence>
<gene>
    <name evidence="3" type="ORF">Chls_617</name>
</gene>
<keyword evidence="2" id="KW-0472">Membrane</keyword>
<proteinExistence type="predicted"/>
<keyword evidence="4" id="KW-1185">Reference proteome</keyword>
<dbReference type="EMBL" id="CP035278">
    <property type="protein sequence ID" value="QHP83492.1"/>
    <property type="molecule type" value="Genomic_DNA"/>
</dbReference>
<name>A0ABX6IUA1_9CHLA</name>
<dbReference type="Proteomes" id="UP000512184">
    <property type="component" value="Chromosome"/>
</dbReference>
<accession>A0ABX6IUA1</accession>
<keyword evidence="2" id="KW-0812">Transmembrane</keyword>
<organism evidence="3 4">
    <name type="scientific">Chlamydia suis</name>
    <dbReference type="NCBI Taxonomy" id="83559"/>
    <lineage>
        <taxon>Bacteria</taxon>
        <taxon>Pseudomonadati</taxon>
        <taxon>Chlamydiota</taxon>
        <taxon>Chlamydiia</taxon>
        <taxon>Chlamydiales</taxon>
        <taxon>Chlamydiaceae</taxon>
        <taxon>Chlamydia/Chlamydophila group</taxon>
        <taxon>Chlamydia</taxon>
    </lineage>
</organism>
<keyword evidence="2" id="KW-1133">Transmembrane helix</keyword>
<dbReference type="RefSeq" id="WP_181389126.1">
    <property type="nucleotide sequence ID" value="NZ_CP035278.1"/>
</dbReference>
<feature type="compositionally biased region" description="Basic and acidic residues" evidence="1">
    <location>
        <begin position="54"/>
        <end position="64"/>
    </location>
</feature>
<evidence type="ECO:0000256" key="1">
    <source>
        <dbReference type="SAM" id="MobiDB-lite"/>
    </source>
</evidence>